<keyword evidence="2 3" id="KW-0040">ANK repeat</keyword>
<proteinExistence type="predicted"/>
<dbReference type="Pfam" id="PF12796">
    <property type="entry name" value="Ank_2"/>
    <property type="match status" value="2"/>
</dbReference>
<evidence type="ECO:0000313" key="6">
    <source>
        <dbReference type="Proteomes" id="UP000198729"/>
    </source>
</evidence>
<name>A0A1G5SD56_9PROT</name>
<keyword evidence="4" id="KW-0732">Signal</keyword>
<feature type="repeat" description="ANK" evidence="3">
    <location>
        <begin position="157"/>
        <end position="189"/>
    </location>
</feature>
<dbReference type="STRING" id="51642.NSMM_260066"/>
<feature type="repeat" description="ANK" evidence="3">
    <location>
        <begin position="124"/>
        <end position="156"/>
    </location>
</feature>
<feature type="signal peptide" evidence="4">
    <location>
        <begin position="1"/>
        <end position="27"/>
    </location>
</feature>
<dbReference type="SMART" id="SM00248">
    <property type="entry name" value="ANK"/>
    <property type="match status" value="6"/>
</dbReference>
<feature type="chain" id="PRO_5011460384" evidence="4">
    <location>
        <begin position="28"/>
        <end position="217"/>
    </location>
</feature>
<accession>A0A1G5SD56</accession>
<dbReference type="InterPro" id="IPR002110">
    <property type="entry name" value="Ankyrin_rpt"/>
</dbReference>
<evidence type="ECO:0000256" key="4">
    <source>
        <dbReference type="SAM" id="SignalP"/>
    </source>
</evidence>
<dbReference type="Gene3D" id="1.25.40.20">
    <property type="entry name" value="Ankyrin repeat-containing domain"/>
    <property type="match status" value="2"/>
</dbReference>
<dbReference type="InterPro" id="IPR036770">
    <property type="entry name" value="Ankyrin_rpt-contain_sf"/>
</dbReference>
<dbReference type="EMBL" id="FMWO01000032">
    <property type="protein sequence ID" value="SCZ84770.1"/>
    <property type="molecule type" value="Genomic_DNA"/>
</dbReference>
<dbReference type="OrthoDB" id="198309at2"/>
<organism evidence="5 6">
    <name type="scientific">Nitrosomonas mobilis</name>
    <dbReference type="NCBI Taxonomy" id="51642"/>
    <lineage>
        <taxon>Bacteria</taxon>
        <taxon>Pseudomonadati</taxon>
        <taxon>Pseudomonadota</taxon>
        <taxon>Betaproteobacteria</taxon>
        <taxon>Nitrosomonadales</taxon>
        <taxon>Nitrosomonadaceae</taxon>
        <taxon>Nitrosomonas</taxon>
    </lineage>
</organism>
<evidence type="ECO:0000256" key="3">
    <source>
        <dbReference type="PROSITE-ProRule" id="PRU00023"/>
    </source>
</evidence>
<dbReference type="AlphaFoldDB" id="A0A1G5SD56"/>
<dbReference type="PANTHER" id="PTHR24171">
    <property type="entry name" value="ANKYRIN REPEAT DOMAIN-CONTAINING PROTEIN 39-RELATED"/>
    <property type="match status" value="1"/>
</dbReference>
<evidence type="ECO:0000256" key="2">
    <source>
        <dbReference type="ARBA" id="ARBA00023043"/>
    </source>
</evidence>
<keyword evidence="6" id="KW-1185">Reference proteome</keyword>
<feature type="repeat" description="ANK" evidence="3">
    <location>
        <begin position="61"/>
        <end position="93"/>
    </location>
</feature>
<reference evidence="5 6" key="1">
    <citation type="submission" date="2016-10" db="EMBL/GenBank/DDBJ databases">
        <authorList>
            <person name="de Groot N.N."/>
        </authorList>
    </citation>
    <scope>NUCLEOTIDE SEQUENCE [LARGE SCALE GENOMIC DNA]</scope>
    <source>
        <strain evidence="5">1</strain>
    </source>
</reference>
<dbReference type="Proteomes" id="UP000198729">
    <property type="component" value="Unassembled WGS sequence"/>
</dbReference>
<sequence>MRRQDFLNISSGVVLVCMLVLSMQTQAGVDEDLIRAVEDNNAHRVENLLAKGANPDARNSRSYTALMLAARHKITRLDELLLAAGADVNLRNKYGETAIMLASYHGQVDMVKRLHKQDVDFDHAGWNPLIYAATNGYHEIVTFLLDSGANINAATDNGTTALMMAVRGNHYETAKLLLARGANLQASNEAGETALDWADKKGRSNIVQLLLENNRMD</sequence>
<dbReference type="SUPFAM" id="SSF48403">
    <property type="entry name" value="Ankyrin repeat"/>
    <property type="match status" value="1"/>
</dbReference>
<gene>
    <name evidence="5" type="ORF">NSMM_260066</name>
</gene>
<protein>
    <submittedName>
        <fullName evidence="5">Ankyrin-repeat</fullName>
    </submittedName>
</protein>
<dbReference type="RefSeq" id="WP_090284508.1">
    <property type="nucleotide sequence ID" value="NZ_FMWO01000032.1"/>
</dbReference>
<dbReference type="PROSITE" id="PS50088">
    <property type="entry name" value="ANK_REPEAT"/>
    <property type="match status" value="3"/>
</dbReference>
<evidence type="ECO:0000313" key="5">
    <source>
        <dbReference type="EMBL" id="SCZ84770.1"/>
    </source>
</evidence>
<dbReference type="PRINTS" id="PR01415">
    <property type="entry name" value="ANKYRIN"/>
</dbReference>
<dbReference type="PROSITE" id="PS50297">
    <property type="entry name" value="ANK_REP_REGION"/>
    <property type="match status" value="3"/>
</dbReference>
<evidence type="ECO:0000256" key="1">
    <source>
        <dbReference type="ARBA" id="ARBA00022737"/>
    </source>
</evidence>
<keyword evidence="1" id="KW-0677">Repeat</keyword>